<sequence>MTKDGFTLFLAQSSGDRLSFVTPTPIAIVERGLSVAMDCDRFLVPRNDKGRFVL</sequence>
<dbReference type="EMBL" id="AMZY02000006">
    <property type="protein sequence ID" value="EMS34344.1"/>
    <property type="molecule type" value="Genomic_DNA"/>
</dbReference>
<dbReference type="AlphaFoldDB" id="M7XHP0"/>
<keyword evidence="2" id="KW-1185">Reference proteome</keyword>
<name>M7XHP0_9BACT</name>
<organism evidence="1 2">
    <name type="scientific">Mariniradius saccharolyticus AK6</name>
    <dbReference type="NCBI Taxonomy" id="1239962"/>
    <lineage>
        <taxon>Bacteria</taxon>
        <taxon>Pseudomonadati</taxon>
        <taxon>Bacteroidota</taxon>
        <taxon>Cytophagia</taxon>
        <taxon>Cytophagales</taxon>
        <taxon>Cyclobacteriaceae</taxon>
        <taxon>Mariniradius</taxon>
    </lineage>
</organism>
<protein>
    <submittedName>
        <fullName evidence="1">Uncharacterized protein</fullName>
    </submittedName>
</protein>
<dbReference type="InParanoid" id="M7XHP0"/>
<gene>
    <name evidence="1" type="ORF">C943_03563</name>
</gene>
<comment type="caution">
    <text evidence="1">The sequence shown here is derived from an EMBL/GenBank/DDBJ whole genome shotgun (WGS) entry which is preliminary data.</text>
</comment>
<accession>M7XHP0</accession>
<reference evidence="1" key="1">
    <citation type="submission" date="2013-01" db="EMBL/GenBank/DDBJ databases">
        <title>Genome assembly of Mariniradius saccharolyticus AK6.</title>
        <authorList>
            <person name="Vaidya B."/>
            <person name="Khatri I."/>
            <person name="Tanuku N.R.S."/>
            <person name="Subramanian S."/>
            <person name="Pinnaka A."/>
        </authorList>
    </citation>
    <scope>NUCLEOTIDE SEQUENCE [LARGE SCALE GENOMIC DNA]</scope>
    <source>
        <strain evidence="1">AK6</strain>
    </source>
</reference>
<proteinExistence type="predicted"/>
<evidence type="ECO:0000313" key="2">
    <source>
        <dbReference type="Proteomes" id="UP000010953"/>
    </source>
</evidence>
<evidence type="ECO:0000313" key="1">
    <source>
        <dbReference type="EMBL" id="EMS34344.1"/>
    </source>
</evidence>
<dbReference type="Proteomes" id="UP000010953">
    <property type="component" value="Unassembled WGS sequence"/>
</dbReference>